<reference evidence="1 2" key="2">
    <citation type="journal article" date="2022" name="Mol. Ecol. Resour.">
        <title>The genomes of chicory, endive, great burdock and yacon provide insights into Asteraceae paleo-polyploidization history and plant inulin production.</title>
        <authorList>
            <person name="Fan W."/>
            <person name="Wang S."/>
            <person name="Wang H."/>
            <person name="Wang A."/>
            <person name="Jiang F."/>
            <person name="Liu H."/>
            <person name="Zhao H."/>
            <person name="Xu D."/>
            <person name="Zhang Y."/>
        </authorList>
    </citation>
    <scope>NUCLEOTIDE SEQUENCE [LARGE SCALE GENOMIC DNA]</scope>
    <source>
        <strain evidence="2">cv. Niubang</strain>
    </source>
</reference>
<evidence type="ECO:0000313" key="2">
    <source>
        <dbReference type="Proteomes" id="UP001055879"/>
    </source>
</evidence>
<dbReference type="EMBL" id="CM042050">
    <property type="protein sequence ID" value="KAI3736171.1"/>
    <property type="molecule type" value="Genomic_DNA"/>
</dbReference>
<dbReference type="Proteomes" id="UP001055879">
    <property type="component" value="Linkage Group LG04"/>
</dbReference>
<keyword evidence="2" id="KW-1185">Reference proteome</keyword>
<proteinExistence type="predicted"/>
<evidence type="ECO:0000313" key="1">
    <source>
        <dbReference type="EMBL" id="KAI3736171.1"/>
    </source>
</evidence>
<name>A0ACB9CPG5_ARCLA</name>
<comment type="caution">
    <text evidence="1">The sequence shown here is derived from an EMBL/GenBank/DDBJ whole genome shotgun (WGS) entry which is preliminary data.</text>
</comment>
<sequence>MLPPDQSLTKHPDVGKKQLLLPWVEKDNNTCLGKGSGSFLGAITQDLNDGFEPFWSDEARIEHEIDNSDKDYYLDEEDDYVEGIEIIPTLDVNVEVEVDEVALNLSDKDTCSDDSDYDLIMNKRLRKVRRENLEQQESTPSNSKARVL</sequence>
<accession>A0ACB9CPG5</accession>
<gene>
    <name evidence="1" type="ORF">L6452_15705</name>
</gene>
<protein>
    <submittedName>
        <fullName evidence="1">Uncharacterized protein</fullName>
    </submittedName>
</protein>
<reference evidence="2" key="1">
    <citation type="journal article" date="2022" name="Mol. Ecol. Resour.">
        <title>The genomes of chicory, endive, great burdock and yacon provide insights into Asteraceae palaeo-polyploidization history and plant inulin production.</title>
        <authorList>
            <person name="Fan W."/>
            <person name="Wang S."/>
            <person name="Wang H."/>
            <person name="Wang A."/>
            <person name="Jiang F."/>
            <person name="Liu H."/>
            <person name="Zhao H."/>
            <person name="Xu D."/>
            <person name="Zhang Y."/>
        </authorList>
    </citation>
    <scope>NUCLEOTIDE SEQUENCE [LARGE SCALE GENOMIC DNA]</scope>
    <source>
        <strain evidence="2">cv. Niubang</strain>
    </source>
</reference>
<organism evidence="1 2">
    <name type="scientific">Arctium lappa</name>
    <name type="common">Greater burdock</name>
    <name type="synonym">Lappa major</name>
    <dbReference type="NCBI Taxonomy" id="4217"/>
    <lineage>
        <taxon>Eukaryota</taxon>
        <taxon>Viridiplantae</taxon>
        <taxon>Streptophyta</taxon>
        <taxon>Embryophyta</taxon>
        <taxon>Tracheophyta</taxon>
        <taxon>Spermatophyta</taxon>
        <taxon>Magnoliopsida</taxon>
        <taxon>eudicotyledons</taxon>
        <taxon>Gunneridae</taxon>
        <taxon>Pentapetalae</taxon>
        <taxon>asterids</taxon>
        <taxon>campanulids</taxon>
        <taxon>Asterales</taxon>
        <taxon>Asteraceae</taxon>
        <taxon>Carduoideae</taxon>
        <taxon>Cardueae</taxon>
        <taxon>Arctiinae</taxon>
        <taxon>Arctium</taxon>
    </lineage>
</organism>